<geneLocation type="plasmid" evidence="1 2">
    <name>pBN2</name>
</geneLocation>
<proteinExistence type="predicted"/>
<dbReference type="RefSeq" id="WP_095423459.1">
    <property type="nucleotide sequence ID" value="NZ_CP022992.1"/>
</dbReference>
<dbReference type="Proteomes" id="UP000215158">
    <property type="component" value="Plasmid pBN2"/>
</dbReference>
<dbReference type="EMBL" id="CP022992">
    <property type="protein sequence ID" value="ASW03645.1"/>
    <property type="molecule type" value="Genomic_DNA"/>
</dbReference>
<evidence type="ECO:0000313" key="2">
    <source>
        <dbReference type="Proteomes" id="UP000215158"/>
    </source>
</evidence>
<name>A0A248VXP4_9BURK</name>
<dbReference type="AlphaFoldDB" id="A0A248VXP4"/>
<keyword evidence="1" id="KW-0614">Plasmid</keyword>
<reference evidence="1 2" key="1">
    <citation type="submission" date="2017-08" db="EMBL/GenBank/DDBJ databases">
        <title>Identification and genetic characteristics of simultaneous BTEX- and naphthalene-degrading Paraburkholderia sp. BN5 isolated from petroleum-contaminated soil.</title>
        <authorList>
            <person name="Lee Y."/>
            <person name="Jeon C.O."/>
        </authorList>
    </citation>
    <scope>NUCLEOTIDE SEQUENCE [LARGE SCALE GENOMIC DNA]</scope>
    <source>
        <strain evidence="1 2">BN5</strain>
        <plasmid evidence="1 2">pBN2</plasmid>
    </source>
</reference>
<accession>A0A248VXP4</accession>
<keyword evidence="2" id="KW-1185">Reference proteome</keyword>
<sequence length="189" mass="21387">MNQQSSPETDFKKATVSREVAGAILTAEVSPCSWMYPMYGFQISVTMSDGGGKVIVHEKELAFADATVGDMSRLLETIGVITCVKCGKPAFDPDTVRTNREKKCERCFMGELNAEFEKEREKAARRMAKNDTRYKKQGYTHRVDAWIHRDDGDDVPVSYYMKDPTDAQIQAELRKARSAVLDDYKLIQL</sequence>
<dbReference type="KEGG" id="parb:CJU94_36180"/>
<dbReference type="OrthoDB" id="6896637at2"/>
<protein>
    <submittedName>
        <fullName evidence="1">Uncharacterized protein</fullName>
    </submittedName>
</protein>
<gene>
    <name evidence="1" type="ORF">CJU94_36180</name>
</gene>
<organism evidence="1 2">
    <name type="scientific">Paraburkholderia aromaticivorans</name>
    <dbReference type="NCBI Taxonomy" id="2026199"/>
    <lineage>
        <taxon>Bacteria</taxon>
        <taxon>Pseudomonadati</taxon>
        <taxon>Pseudomonadota</taxon>
        <taxon>Betaproteobacteria</taxon>
        <taxon>Burkholderiales</taxon>
        <taxon>Burkholderiaceae</taxon>
        <taxon>Paraburkholderia</taxon>
    </lineage>
</organism>
<evidence type="ECO:0000313" key="1">
    <source>
        <dbReference type="EMBL" id="ASW03645.1"/>
    </source>
</evidence>